<sequence length="61" mass="7047">MRRHSQSHAANEANSHFKPAAAKPATDYEKAEQAFQANRERLKAERLAREAERRSRSERTP</sequence>
<evidence type="ECO:0000313" key="2">
    <source>
        <dbReference type="EMBL" id="RXH29132.1"/>
    </source>
</evidence>
<reference evidence="2 3" key="1">
    <citation type="submission" date="2015-04" db="EMBL/GenBank/DDBJ databases">
        <title>Comparative genomics of rhizobia nodulating Arachis hypogaea in China.</title>
        <authorList>
            <person name="Li Y."/>
        </authorList>
    </citation>
    <scope>NUCLEOTIDE SEQUENCE [LARGE SCALE GENOMIC DNA]</scope>
    <source>
        <strain evidence="2 3">CCBAU 51757</strain>
    </source>
</reference>
<name>A0A4Q0S3X4_9BRAD</name>
<dbReference type="AlphaFoldDB" id="A0A4Q0S3X4"/>
<evidence type="ECO:0000313" key="3">
    <source>
        <dbReference type="Proteomes" id="UP000289546"/>
    </source>
</evidence>
<keyword evidence="3" id="KW-1185">Reference proteome</keyword>
<protein>
    <submittedName>
        <fullName evidence="2">Uncharacterized protein</fullName>
    </submittedName>
</protein>
<dbReference type="Proteomes" id="UP000289546">
    <property type="component" value="Unassembled WGS sequence"/>
</dbReference>
<comment type="caution">
    <text evidence="2">The sequence shown here is derived from an EMBL/GenBank/DDBJ whole genome shotgun (WGS) entry which is preliminary data.</text>
</comment>
<proteinExistence type="predicted"/>
<evidence type="ECO:0000256" key="1">
    <source>
        <dbReference type="SAM" id="MobiDB-lite"/>
    </source>
</evidence>
<gene>
    <name evidence="2" type="ORF">XH99_13545</name>
</gene>
<organism evidence="2 3">
    <name type="scientific">Bradyrhizobium nanningense</name>
    <dbReference type="NCBI Taxonomy" id="1325118"/>
    <lineage>
        <taxon>Bacteria</taxon>
        <taxon>Pseudomonadati</taxon>
        <taxon>Pseudomonadota</taxon>
        <taxon>Alphaproteobacteria</taxon>
        <taxon>Hyphomicrobiales</taxon>
        <taxon>Nitrobacteraceae</taxon>
        <taxon>Bradyrhizobium</taxon>
    </lineage>
</organism>
<dbReference type="EMBL" id="LBJQ01000072">
    <property type="protein sequence ID" value="RXH29132.1"/>
    <property type="molecule type" value="Genomic_DNA"/>
</dbReference>
<accession>A0A4Q0S3X4</accession>
<feature type="region of interest" description="Disordered" evidence="1">
    <location>
        <begin position="1"/>
        <end position="61"/>
    </location>
</feature>
<dbReference type="OrthoDB" id="8256330at2"/>
<feature type="compositionally biased region" description="Basic and acidic residues" evidence="1">
    <location>
        <begin position="26"/>
        <end position="61"/>
    </location>
</feature>